<sequence>MSRVIQRATPRLRLRQWQARDKPAFARRNADPDVMRYFPGLQTREQSDRSIAAWAAELEECGWSDWAVEQVCDGGFVGFVGLTIPRRALPFMPCVECPVWKSGTGWPGSTGARARPRRLDARCFGSGSSSRVCRRWSPPRPS</sequence>
<name>A0ABN6PLF3_9BURK</name>
<dbReference type="InterPro" id="IPR000182">
    <property type="entry name" value="GNAT_dom"/>
</dbReference>
<accession>A0ABN6PLF3</accession>
<evidence type="ECO:0000313" key="3">
    <source>
        <dbReference type="Proteomes" id="UP001057498"/>
    </source>
</evidence>
<proteinExistence type="predicted"/>
<gene>
    <name evidence="2" type="ORF">CATMQ487_17730</name>
</gene>
<organism evidence="2 3">
    <name type="scientific">Sphaerotilus microaerophilus</name>
    <dbReference type="NCBI Taxonomy" id="2914710"/>
    <lineage>
        <taxon>Bacteria</taxon>
        <taxon>Pseudomonadati</taxon>
        <taxon>Pseudomonadota</taxon>
        <taxon>Betaproteobacteria</taxon>
        <taxon>Burkholderiales</taxon>
        <taxon>Sphaerotilaceae</taxon>
        <taxon>Sphaerotilus</taxon>
    </lineage>
</organism>
<evidence type="ECO:0000259" key="1">
    <source>
        <dbReference type="Pfam" id="PF13302"/>
    </source>
</evidence>
<dbReference type="SUPFAM" id="SSF55729">
    <property type="entry name" value="Acyl-CoA N-acyltransferases (Nat)"/>
    <property type="match status" value="1"/>
</dbReference>
<keyword evidence="3" id="KW-1185">Reference proteome</keyword>
<dbReference type="Proteomes" id="UP001057498">
    <property type="component" value="Chromosome"/>
</dbReference>
<dbReference type="Gene3D" id="3.40.630.30">
    <property type="match status" value="1"/>
</dbReference>
<protein>
    <recommendedName>
        <fullName evidence="1">N-acetyltransferase domain-containing protein</fullName>
    </recommendedName>
</protein>
<reference evidence="2" key="1">
    <citation type="submission" date="2022-04" db="EMBL/GenBank/DDBJ databases">
        <title>Whole genome sequence of Sphaerotilus sp. FB-5.</title>
        <authorList>
            <person name="Takeda M."/>
            <person name="Narihara S."/>
            <person name="Akimoto M."/>
            <person name="Akimoto R."/>
            <person name="Nishiyashiki S."/>
            <person name="Murakami T."/>
        </authorList>
    </citation>
    <scope>NUCLEOTIDE SEQUENCE</scope>
    <source>
        <strain evidence="2">FB-5</strain>
    </source>
</reference>
<evidence type="ECO:0000313" key="2">
    <source>
        <dbReference type="EMBL" id="BDI04803.1"/>
    </source>
</evidence>
<dbReference type="Pfam" id="PF13302">
    <property type="entry name" value="Acetyltransf_3"/>
    <property type="match status" value="1"/>
</dbReference>
<feature type="domain" description="N-acetyltransferase" evidence="1">
    <location>
        <begin position="11"/>
        <end position="86"/>
    </location>
</feature>
<dbReference type="EMBL" id="AP025730">
    <property type="protein sequence ID" value="BDI04803.1"/>
    <property type="molecule type" value="Genomic_DNA"/>
</dbReference>
<dbReference type="InterPro" id="IPR016181">
    <property type="entry name" value="Acyl_CoA_acyltransferase"/>
</dbReference>